<proteinExistence type="predicted"/>
<accession>A0AAT9V5S9</accession>
<organism evidence="1">
    <name type="scientific">Klebsiella phage Kpn74</name>
    <dbReference type="NCBI Taxonomy" id="3044026"/>
    <lineage>
        <taxon>Viruses</taxon>
        <taxon>Duplodnaviria</taxon>
        <taxon>Heunggongvirae</taxon>
        <taxon>Uroviricota</taxon>
        <taxon>Caudoviricetes</taxon>
    </lineage>
</organism>
<dbReference type="EMBL" id="OQ790078">
    <property type="protein sequence ID" value="WJE88364.1"/>
    <property type="molecule type" value="Genomic_DNA"/>
</dbReference>
<reference evidence="1" key="1">
    <citation type="journal article" date="2024" name="Can. J. Microbiol.">
        <title>Biological and genomic characteristics of three novel bacteriophages and a phage-plasmid of Klebsiella pneumoniae.</title>
        <authorList>
            <person name="Uskudar-Guclu A."/>
            <person name="Unlu S."/>
            <person name="Salih-Dogan H."/>
            <person name="Yalcin S."/>
            <person name="Basustaoglu A."/>
        </authorList>
    </citation>
    <scope>NUCLEOTIDE SEQUENCE</scope>
</reference>
<name>A0AAT9V5S9_9CAUD</name>
<protein>
    <submittedName>
        <fullName evidence="1">Uncharacterized protein</fullName>
    </submittedName>
</protein>
<sequence>MNKTPPSGGFYFSNGAKNMKTPLTYGAHRIIHDLFSKGAMFKGALSREKLPELEERGFVATSANNLVYLTPPARNMRLNPFW</sequence>
<evidence type="ECO:0000313" key="1">
    <source>
        <dbReference type="EMBL" id="WJE88364.1"/>
    </source>
</evidence>